<evidence type="ECO:0000256" key="6">
    <source>
        <dbReference type="ARBA" id="ARBA00023316"/>
    </source>
</evidence>
<evidence type="ECO:0000256" key="7">
    <source>
        <dbReference type="PROSITE-ProRule" id="PRU01373"/>
    </source>
</evidence>
<keyword evidence="6 7" id="KW-0961">Cell wall biogenesis/degradation</keyword>
<keyword evidence="8" id="KW-0175">Coiled coil</keyword>
<feature type="chain" id="PRO_5045329176" evidence="10">
    <location>
        <begin position="19"/>
        <end position="497"/>
    </location>
</feature>
<feature type="region of interest" description="Disordered" evidence="9">
    <location>
        <begin position="438"/>
        <end position="465"/>
    </location>
</feature>
<accession>A0ABT0CMU8</accession>
<dbReference type="EMBL" id="JAKVIN010000004">
    <property type="protein sequence ID" value="MCJ8149905.1"/>
    <property type="molecule type" value="Genomic_DNA"/>
</dbReference>
<organism evidence="12 13">
    <name type="scientific">Shinella sedimenti</name>
    <dbReference type="NCBI Taxonomy" id="2919913"/>
    <lineage>
        <taxon>Bacteria</taxon>
        <taxon>Pseudomonadati</taxon>
        <taxon>Pseudomonadota</taxon>
        <taxon>Alphaproteobacteria</taxon>
        <taxon>Hyphomicrobiales</taxon>
        <taxon>Rhizobiaceae</taxon>
        <taxon>Shinella</taxon>
    </lineage>
</organism>
<dbReference type="InterPro" id="IPR005490">
    <property type="entry name" value="LD_TPept_cat_dom"/>
</dbReference>
<reference evidence="12 13" key="1">
    <citation type="submission" date="2022-02" db="EMBL/GenBank/DDBJ databases">
        <title>Shinella B3.7 sp. nov., isolated from Sediment (Zhairuo Island).</title>
        <authorList>
            <person name="Chen G."/>
        </authorList>
    </citation>
    <scope>NUCLEOTIDE SEQUENCE [LARGE SCALE GENOMIC DNA]</scope>
    <source>
        <strain evidence="12 13">B3.7</strain>
    </source>
</reference>
<keyword evidence="5 7" id="KW-0573">Peptidoglycan synthesis</keyword>
<protein>
    <submittedName>
        <fullName evidence="12">Murein L,D-transpeptidase</fullName>
    </submittedName>
</protein>
<dbReference type="SUPFAM" id="SSF141523">
    <property type="entry name" value="L,D-transpeptidase catalytic domain-like"/>
    <property type="match status" value="1"/>
</dbReference>
<evidence type="ECO:0000256" key="8">
    <source>
        <dbReference type="SAM" id="Coils"/>
    </source>
</evidence>
<sequence>MRLSVLAAVSLLAVAAAGCTNETLDSFDKVDVDISKVSSKTSYQLSPSIVSKLASMKIDRSSPIMLRIFKEEGRLELWKADRTNRFQLVRNYKICAWSGKLGPKMKEGDRQAPEGFYPLSRANMNPNSSYFLAINTGFPNTYDRANKASGTNLMIHGACSSSGCYSMTDEQMLEIFAFARDAFDGGQKSVQLQAFPFRMTAENMARHRDNPNIEFWKMLKVGYDHFEVTKRPPEVNVCEGKYIFNQQAEKPFSPAGACPAMSTPGGLEAALASYNKTYATAYAKAMSKYAGTVWIEPSEAQRKAIVADQRKGRELAYAPTGNSLDAGKLMTEREIAEQKRKAEEAERRKVEAAERAVREAEEAKNKAAADFAADVAAAKAEKQARGVGALPVPEHNPGIASAVEKKEKKPFWKLFSQDSEPRQAEQVQPVVNENVALQGDQPVRAGETATSAGKSARNAPVEQQTEAVATLPVAGGEAGQQVVEQTQKKPFWKFWQK</sequence>
<dbReference type="PANTHER" id="PTHR36699:SF1">
    <property type="entry name" value="L,D-TRANSPEPTIDASE YAFK-RELATED"/>
    <property type="match status" value="1"/>
</dbReference>
<evidence type="ECO:0000256" key="9">
    <source>
        <dbReference type="SAM" id="MobiDB-lite"/>
    </source>
</evidence>
<dbReference type="PANTHER" id="PTHR36699">
    <property type="entry name" value="LD-TRANSPEPTIDASE"/>
    <property type="match status" value="1"/>
</dbReference>
<name>A0ABT0CMU8_9HYPH</name>
<keyword evidence="4 7" id="KW-0133">Cell shape</keyword>
<comment type="similarity">
    <text evidence="2">Belongs to the YkuD family.</text>
</comment>
<feature type="active site" description="Nucleophile" evidence="7">
    <location>
        <position position="164"/>
    </location>
</feature>
<keyword evidence="13" id="KW-1185">Reference proteome</keyword>
<comment type="pathway">
    <text evidence="1 7">Cell wall biogenesis; peptidoglycan biosynthesis.</text>
</comment>
<evidence type="ECO:0000259" key="11">
    <source>
        <dbReference type="PROSITE" id="PS52029"/>
    </source>
</evidence>
<keyword evidence="10" id="KW-0732">Signal</keyword>
<feature type="coiled-coil region" evidence="8">
    <location>
        <begin position="326"/>
        <end position="370"/>
    </location>
</feature>
<evidence type="ECO:0000256" key="4">
    <source>
        <dbReference type="ARBA" id="ARBA00022960"/>
    </source>
</evidence>
<proteinExistence type="inferred from homology"/>
<dbReference type="Proteomes" id="UP001201844">
    <property type="component" value="Unassembled WGS sequence"/>
</dbReference>
<keyword evidence="3" id="KW-0808">Transferase</keyword>
<dbReference type="Pfam" id="PF03734">
    <property type="entry name" value="YkuD"/>
    <property type="match status" value="1"/>
</dbReference>
<evidence type="ECO:0000256" key="3">
    <source>
        <dbReference type="ARBA" id="ARBA00022679"/>
    </source>
</evidence>
<evidence type="ECO:0000256" key="1">
    <source>
        <dbReference type="ARBA" id="ARBA00004752"/>
    </source>
</evidence>
<dbReference type="CDD" id="cd16913">
    <property type="entry name" value="YkuD_like"/>
    <property type="match status" value="1"/>
</dbReference>
<feature type="domain" description="L,D-TPase catalytic" evidence="11">
    <location>
        <begin position="64"/>
        <end position="195"/>
    </location>
</feature>
<evidence type="ECO:0000256" key="5">
    <source>
        <dbReference type="ARBA" id="ARBA00022984"/>
    </source>
</evidence>
<evidence type="ECO:0000256" key="10">
    <source>
        <dbReference type="SAM" id="SignalP"/>
    </source>
</evidence>
<gene>
    <name evidence="12" type="ORF">MKI86_12215</name>
</gene>
<dbReference type="InterPro" id="IPR038063">
    <property type="entry name" value="Transpep_catalytic_dom"/>
</dbReference>
<evidence type="ECO:0000256" key="2">
    <source>
        <dbReference type="ARBA" id="ARBA00005992"/>
    </source>
</evidence>
<feature type="active site" description="Proton donor/acceptor" evidence="7">
    <location>
        <position position="156"/>
    </location>
</feature>
<dbReference type="PROSITE" id="PS52029">
    <property type="entry name" value="LD_TPASE"/>
    <property type="match status" value="1"/>
</dbReference>
<evidence type="ECO:0000313" key="13">
    <source>
        <dbReference type="Proteomes" id="UP001201844"/>
    </source>
</evidence>
<feature type="signal peptide" evidence="10">
    <location>
        <begin position="1"/>
        <end position="18"/>
    </location>
</feature>
<comment type="caution">
    <text evidence="12">The sequence shown here is derived from an EMBL/GenBank/DDBJ whole genome shotgun (WGS) entry which is preliminary data.</text>
</comment>
<dbReference type="PROSITE" id="PS51257">
    <property type="entry name" value="PROKAR_LIPOPROTEIN"/>
    <property type="match status" value="1"/>
</dbReference>
<evidence type="ECO:0000313" key="12">
    <source>
        <dbReference type="EMBL" id="MCJ8149905.1"/>
    </source>
</evidence>
<dbReference type="RefSeq" id="WP_241601165.1">
    <property type="nucleotide sequence ID" value="NZ_JAKVIN010000004.1"/>
</dbReference>